<dbReference type="Proteomes" id="UP000481087">
    <property type="component" value="Unassembled WGS sequence"/>
</dbReference>
<dbReference type="RefSeq" id="WP_161405576.1">
    <property type="nucleotide sequence ID" value="NZ_WTUZ01000010.1"/>
</dbReference>
<evidence type="ECO:0000313" key="2">
    <source>
        <dbReference type="EMBL" id="MZQ81277.1"/>
    </source>
</evidence>
<name>A0A6L8UTS4_9BACL</name>
<evidence type="ECO:0000256" key="1">
    <source>
        <dbReference type="SAM" id="Phobius"/>
    </source>
</evidence>
<dbReference type="EMBL" id="WTUZ01000010">
    <property type="protein sequence ID" value="MZQ81277.1"/>
    <property type="molecule type" value="Genomic_DNA"/>
</dbReference>
<sequence>MLSITLVGLIVLTLLVIAIFYLFIVLEFINPSSLQVQLLGGHILLFGVVVLLAFEDSSWYGFTFGLIGFFVGIFGSFRESPKTQKDHVD</sequence>
<evidence type="ECO:0000313" key="3">
    <source>
        <dbReference type="Proteomes" id="UP000481087"/>
    </source>
</evidence>
<comment type="caution">
    <text evidence="2">The sequence shown here is derived from an EMBL/GenBank/DDBJ whole genome shotgun (WGS) entry which is preliminary data.</text>
</comment>
<feature type="transmembrane region" description="Helical" evidence="1">
    <location>
        <begin position="6"/>
        <end position="29"/>
    </location>
</feature>
<keyword evidence="3" id="KW-1185">Reference proteome</keyword>
<dbReference type="AlphaFoldDB" id="A0A6L8UTS4"/>
<feature type="transmembrane region" description="Helical" evidence="1">
    <location>
        <begin position="36"/>
        <end position="54"/>
    </location>
</feature>
<protein>
    <submittedName>
        <fullName evidence="2">Uncharacterized protein</fullName>
    </submittedName>
</protein>
<keyword evidence="1" id="KW-1133">Transmembrane helix</keyword>
<gene>
    <name evidence="2" type="ORF">GQF01_03955</name>
</gene>
<proteinExistence type="predicted"/>
<accession>A0A6L8UTS4</accession>
<feature type="transmembrane region" description="Helical" evidence="1">
    <location>
        <begin position="60"/>
        <end position="77"/>
    </location>
</feature>
<organism evidence="2 3">
    <name type="scientific">Paenibacillus silvestris</name>
    <dbReference type="NCBI Taxonomy" id="2606219"/>
    <lineage>
        <taxon>Bacteria</taxon>
        <taxon>Bacillati</taxon>
        <taxon>Bacillota</taxon>
        <taxon>Bacilli</taxon>
        <taxon>Bacillales</taxon>
        <taxon>Paenibacillaceae</taxon>
        <taxon>Paenibacillus</taxon>
    </lineage>
</organism>
<keyword evidence="1" id="KW-0472">Membrane</keyword>
<reference evidence="2 3" key="1">
    <citation type="submission" date="2019-12" db="EMBL/GenBank/DDBJ databases">
        <title>Paenibacillus sp. nov. sp. isolated from soil.</title>
        <authorList>
            <person name="Kim J."/>
            <person name="Jeong S.E."/>
            <person name="Jung H.S."/>
            <person name="Jeon C.O."/>
        </authorList>
    </citation>
    <scope>NUCLEOTIDE SEQUENCE [LARGE SCALE GENOMIC DNA]</scope>
    <source>
        <strain evidence="2 3">5J-6</strain>
    </source>
</reference>
<keyword evidence="1" id="KW-0812">Transmembrane</keyword>